<organism evidence="1 2">
    <name type="scientific">Necator americanus</name>
    <name type="common">Human hookworm</name>
    <dbReference type="NCBI Taxonomy" id="51031"/>
    <lineage>
        <taxon>Eukaryota</taxon>
        <taxon>Metazoa</taxon>
        <taxon>Ecdysozoa</taxon>
        <taxon>Nematoda</taxon>
        <taxon>Chromadorea</taxon>
        <taxon>Rhabditida</taxon>
        <taxon>Rhabditina</taxon>
        <taxon>Rhabditomorpha</taxon>
        <taxon>Strongyloidea</taxon>
        <taxon>Ancylostomatidae</taxon>
        <taxon>Bunostominae</taxon>
        <taxon>Necator</taxon>
    </lineage>
</organism>
<sequence>MLRNIVNLERIITTWEQKPTGTRRLLCSTTTIHLVPYKLLKWISLLVDLFLLATNSVPSNVDPLLVMPNYSIETQKLRFSSGGPIDVCRPQLTQSSVKEADSMFPLNLYATLHACDYYQQRWIRCAAHSNTLLWITPSNAPNNSLASTINNSVKTNFT</sequence>
<evidence type="ECO:0000313" key="2">
    <source>
        <dbReference type="Proteomes" id="UP001303046"/>
    </source>
</evidence>
<comment type="caution">
    <text evidence="1">The sequence shown here is derived from an EMBL/GenBank/DDBJ whole genome shotgun (WGS) entry which is preliminary data.</text>
</comment>
<dbReference type="Proteomes" id="UP001303046">
    <property type="component" value="Unassembled WGS sequence"/>
</dbReference>
<keyword evidence="2" id="KW-1185">Reference proteome</keyword>
<proteinExistence type="predicted"/>
<gene>
    <name evidence="1" type="primary">Necator_chrII.g6935</name>
    <name evidence="1" type="ORF">RB195_019142</name>
</gene>
<protein>
    <submittedName>
        <fullName evidence="1">Uncharacterized protein</fullName>
    </submittedName>
</protein>
<name>A0ABR1CGD9_NECAM</name>
<dbReference type="EMBL" id="JAVFWL010000002">
    <property type="protein sequence ID" value="KAK6736286.1"/>
    <property type="molecule type" value="Genomic_DNA"/>
</dbReference>
<reference evidence="1 2" key="1">
    <citation type="submission" date="2023-08" db="EMBL/GenBank/DDBJ databases">
        <title>A Necator americanus chromosomal reference genome.</title>
        <authorList>
            <person name="Ilik V."/>
            <person name="Petrzelkova K.J."/>
            <person name="Pardy F."/>
            <person name="Fuh T."/>
            <person name="Niatou-Singa F.S."/>
            <person name="Gouil Q."/>
            <person name="Baker L."/>
            <person name="Ritchie M.E."/>
            <person name="Jex A.R."/>
            <person name="Gazzola D."/>
            <person name="Li H."/>
            <person name="Toshio Fujiwara R."/>
            <person name="Zhan B."/>
            <person name="Aroian R.V."/>
            <person name="Pafco B."/>
            <person name="Schwarz E.M."/>
        </authorList>
    </citation>
    <scope>NUCLEOTIDE SEQUENCE [LARGE SCALE GENOMIC DNA]</scope>
    <source>
        <strain evidence="1 2">Aroian</strain>
        <tissue evidence="1">Whole animal</tissue>
    </source>
</reference>
<accession>A0ABR1CGD9</accession>
<evidence type="ECO:0000313" key="1">
    <source>
        <dbReference type="EMBL" id="KAK6736286.1"/>
    </source>
</evidence>